<dbReference type="InterPro" id="IPR022398">
    <property type="entry name" value="Peptidase_S8_His-AS"/>
</dbReference>
<keyword evidence="4" id="KW-1133">Transmembrane helix</keyword>
<evidence type="ECO:0000256" key="3">
    <source>
        <dbReference type="ARBA" id="ARBA00022825"/>
    </source>
</evidence>
<reference evidence="6" key="1">
    <citation type="submission" date="2022-09" db="EMBL/GenBank/DDBJ databases">
        <title>Actin cytoskeleton and complex cell architecture in an #Asgard archaeon.</title>
        <authorList>
            <person name="Ponce Toledo R.I."/>
            <person name="Schleper C."/>
            <person name="Rodrigues Oliveira T."/>
            <person name="Wollweber F."/>
            <person name="Xu J."/>
            <person name="Rittmann S."/>
            <person name="Klingl A."/>
            <person name="Pilhofer M."/>
        </authorList>
    </citation>
    <scope>NUCLEOTIDE SEQUENCE</scope>
    <source>
        <strain evidence="6">B-35</strain>
    </source>
</reference>
<dbReference type="Pfam" id="PF00082">
    <property type="entry name" value="Peptidase_S8"/>
    <property type="match status" value="1"/>
</dbReference>
<sequence length="1712" mass="186987">MKVKNFSFSNARNPALVVFALTLFILPMVISLNMTTNDTEKSSITQPELFNDTPKFDRSNVKLDGFLSEWKETNELPASMNIINDEISLMLMVYGDDFTLGGTIEPLGIVPLSPGYSFVHTTVDNLREMEELQANPAVLKIEADQFYGPSYDKNADIQDLKYINVDVADEFLPMENYESGIVQPHSVETREVMSVDDAEDLGYDGDGIVIQIHDTGVDFGHTALRNQMAVDENGYPLSLEPSGRMSFTALNAMDFWGDIFTPGDGTYELLDGWFSPKHTDENGTIYLAGYNNLPVNAPDIGFYNPIWQLFDGTGFNMPATYTVGTGINGNVTGFAFGMSVIHNDGTISITPFIEADDDDDGDYDTLYVDYESGFCITQGFLTGDSSWYDLAPFNFTGQVAHKNNANLALSKDVWNTTDYGVLDGYTDISLGSIANVLDTNNYTGGGIVTGIPADGKTLAHLWDTGGHGTGCAGLAASAPINYTLLENEDLPSDETFTIGGMSTEAKILATAGFSDSATTFGWLWAAGFEPDANGIWAFNPQSTHIANISSNSWGTSAVEVNDVAMGWDFETLFIDLLSVPGFLHPDYPGVLYLTSTGNGGSGMGTSKQPSQSTAAVAVGASTVNWWRNTSTEWNASYGIADQVIGWSDNGPSNIGYPKIDILAPGAFDWSLNPITVGNPYFYHVFGGTSASCPALAGGMALIYQAWASAHPGESLDPDMAKAIMKSTADDFGYDPYMQGTGRINVSAGVQYADGTSSDILVAYTTDATATAAQRYEVPYHRYFNSSSWFRRDIDGGLYYWDSRADIINTTSDTDEHPLFGPYTMKDTAIYGGTLFPEESYTSTVTLDGGVTGADFADVTFDTTYTAVVENLRTYDYYSAFSIEALFDIAQLRSADYFQLEFSVPYEVGEFYRDTFGGRPPIMYVGALESNISGEEDFAFVNYAYDNNNFQDLFLPTDFLQASEDPAFVRIRDPGFNHMCDHGLYYPWSGQNFSLSVRAFTRTDDSRVSVVETSGGEYEVTIDIETDAVPGMYEGYVIFNTTDYNQMLVPYGYTIAANVTGYEADGWTIVSDGQLTGRPNDNGLYGCADYDWRPETGDWRFYDIVLDGYTNRSDVKSMLLELEWVNAGSEMNMWVVDHEGYVIGETDYFTAGGHYISTENAGETKQRLLIDIYNYYENASSNYFYGGWAENVTTGYGFDQFTLIVHATDLDPVAETLPLENFSLKVAWTNESVSDFAVPTVDFSTPGMVETPMGVMITNSNFTANWSVVDDNAIPAFGNDAYNNTMQITSAVVLEESELLLAEDLVAYAGGMTIEASYTVFLNEGDYAVGELDWSDDSDFDLLIIRAGDPYDFDSDIFGQSATGAKPEHFEGVIPSTGLYEIVIEWFDNPSGPADVEYYLSFSVLGDVVYTANVDPGDLMNFDLEAAGVSEGTYLVTTSTAGWNFDHTVSTKFLYDTSAPVIEFIGDSEVEQTDTISLLFDVSDTCKSGNYTLLQDGVEVDTGDFEDLVSYDFTGTAIGTYEFELIADDEFGYSASETVDIDVVNYAPVLSGFELIASTTNISAVFNVADLSIADANYTIYANDIEVGSGDWVVGDVALTIYGDSSLGLADGNYTIRIEVIDGYGGTSEIQFYLTVCFDGVYGMVPKGDEIDLVYLHRDYTPPTVTITETCTETETETTTTEEEGGVPGFAVGALIFASLGAAALLIRKSKRS</sequence>
<dbReference type="EMBL" id="CP104013">
    <property type="protein sequence ID" value="UYP45189.1"/>
    <property type="molecule type" value="Genomic_DNA"/>
</dbReference>
<dbReference type="PROSITE" id="PS51892">
    <property type="entry name" value="SUBTILASE"/>
    <property type="match status" value="1"/>
</dbReference>
<name>A0ABY6HNV3_9ARCH</name>
<proteinExistence type="predicted"/>
<evidence type="ECO:0000259" key="5">
    <source>
        <dbReference type="Pfam" id="PF00082"/>
    </source>
</evidence>
<dbReference type="InterPro" id="IPR015500">
    <property type="entry name" value="Peptidase_S8_subtilisin-rel"/>
</dbReference>
<evidence type="ECO:0000256" key="4">
    <source>
        <dbReference type="SAM" id="Phobius"/>
    </source>
</evidence>
<feature type="domain" description="Peptidase S8/S53" evidence="5">
    <location>
        <begin position="205"/>
        <end position="732"/>
    </location>
</feature>
<keyword evidence="4" id="KW-0472">Membrane</keyword>
<dbReference type="Proteomes" id="UP001208689">
    <property type="component" value="Chromosome"/>
</dbReference>
<evidence type="ECO:0000256" key="2">
    <source>
        <dbReference type="ARBA" id="ARBA00022801"/>
    </source>
</evidence>
<dbReference type="PRINTS" id="PR00723">
    <property type="entry name" value="SUBTILISIN"/>
</dbReference>
<dbReference type="SUPFAM" id="SSF52743">
    <property type="entry name" value="Subtilisin-like"/>
    <property type="match status" value="1"/>
</dbReference>
<dbReference type="PROSITE" id="PS00137">
    <property type="entry name" value="SUBTILASE_HIS"/>
    <property type="match status" value="1"/>
</dbReference>
<keyword evidence="7" id="KW-1185">Reference proteome</keyword>
<keyword evidence="1" id="KW-0645">Protease</keyword>
<dbReference type="InterPro" id="IPR000209">
    <property type="entry name" value="Peptidase_S8/S53_dom"/>
</dbReference>
<accession>A0ABY6HNV3</accession>
<organism evidence="6 7">
    <name type="scientific">Candidatus Lokiarchaeum ossiferum</name>
    <dbReference type="NCBI Taxonomy" id="2951803"/>
    <lineage>
        <taxon>Archaea</taxon>
        <taxon>Promethearchaeati</taxon>
        <taxon>Promethearchaeota</taxon>
        <taxon>Promethearchaeia</taxon>
        <taxon>Promethearchaeales</taxon>
        <taxon>Promethearchaeaceae</taxon>
        <taxon>Candidatus Lokiarchaeum</taxon>
    </lineage>
</organism>
<protein>
    <recommendedName>
        <fullName evidence="5">Peptidase S8/S53 domain-containing protein</fullName>
    </recommendedName>
</protein>
<keyword evidence="2" id="KW-0378">Hydrolase</keyword>
<evidence type="ECO:0000313" key="6">
    <source>
        <dbReference type="EMBL" id="UYP45189.1"/>
    </source>
</evidence>
<gene>
    <name evidence="6" type="ORF">NEF87_001474</name>
</gene>
<keyword evidence="3" id="KW-0720">Serine protease</keyword>
<feature type="transmembrane region" description="Helical" evidence="4">
    <location>
        <begin position="1686"/>
        <end position="1706"/>
    </location>
</feature>
<dbReference type="InterPro" id="IPR036852">
    <property type="entry name" value="Peptidase_S8/S53_dom_sf"/>
</dbReference>
<evidence type="ECO:0000256" key="1">
    <source>
        <dbReference type="ARBA" id="ARBA00022670"/>
    </source>
</evidence>
<dbReference type="Gene3D" id="3.40.50.200">
    <property type="entry name" value="Peptidase S8/S53 domain"/>
    <property type="match status" value="2"/>
</dbReference>
<evidence type="ECO:0000313" key="7">
    <source>
        <dbReference type="Proteomes" id="UP001208689"/>
    </source>
</evidence>
<keyword evidence="4" id="KW-0812">Transmembrane</keyword>